<reference evidence="6" key="1">
    <citation type="submission" date="2020-03" db="EMBL/GenBank/DDBJ databases">
        <title>A high-quality chromosome-level genome assembly of a woody plant with both climbing and erect habits, Rhamnella rubrinervis.</title>
        <authorList>
            <person name="Lu Z."/>
            <person name="Yang Y."/>
            <person name="Zhu X."/>
            <person name="Sun Y."/>
        </authorList>
    </citation>
    <scope>NUCLEOTIDE SEQUENCE</scope>
    <source>
        <strain evidence="6">BYM</strain>
        <tissue evidence="6">Leaf</tissue>
    </source>
</reference>
<dbReference type="InterPro" id="IPR036852">
    <property type="entry name" value="Peptidase_S8/S53_dom_sf"/>
</dbReference>
<dbReference type="GO" id="GO:0005576">
    <property type="term" value="C:extracellular region"/>
    <property type="evidence" value="ECO:0007669"/>
    <property type="project" value="UniProtKB-SubCell"/>
</dbReference>
<evidence type="ECO:0000313" key="6">
    <source>
        <dbReference type="EMBL" id="KAF3443551.1"/>
    </source>
</evidence>
<dbReference type="EMBL" id="VOIH02000006">
    <property type="protein sequence ID" value="KAF3443551.1"/>
    <property type="molecule type" value="Genomic_DNA"/>
</dbReference>
<keyword evidence="3" id="KW-0732">Signal</keyword>
<dbReference type="GO" id="GO:0004252">
    <property type="term" value="F:serine-type endopeptidase activity"/>
    <property type="evidence" value="ECO:0007669"/>
    <property type="project" value="InterPro"/>
</dbReference>
<keyword evidence="7" id="KW-1185">Reference proteome</keyword>
<dbReference type="PROSITE" id="PS51892">
    <property type="entry name" value="SUBTILASE"/>
    <property type="match status" value="1"/>
</dbReference>
<dbReference type="InterPro" id="IPR045051">
    <property type="entry name" value="SBT"/>
</dbReference>
<dbReference type="GO" id="GO:0006508">
    <property type="term" value="P:proteolysis"/>
    <property type="evidence" value="ECO:0007669"/>
    <property type="project" value="InterPro"/>
</dbReference>
<dbReference type="OrthoDB" id="4803627at2759"/>
<accession>A0A8K0H0P1</accession>
<dbReference type="Proteomes" id="UP000796880">
    <property type="component" value="Unassembled WGS sequence"/>
</dbReference>
<sequence>MGWACSQQVRLGHWAILTYYWATMPLEDALFSNRVVTTAGNYVEGASYFRYASGTARGVAPRSRVAMYTALWKESNYGSVIIYAIDCAIIDGVDVLSLSFPYRLPFHEDPIAVVTFSAMEKGIFVSTAAGNTGSQFQSLMNGIPWVLTVAAGLKRIGYKIVVCQEDDKINSLNHQVGYVSEAESVAGGALITNKSTALEFLLKTQFPATFLTNSKDGEIVKDYIKTESNPKASLEFNLTLVHTRPIPRVPIYSSRGPSEFCPAILKPLGFMAPKSYRGVTNGRNLFNNFKIVLGTSFACPHAMGLAAL</sequence>
<evidence type="ECO:0000259" key="5">
    <source>
        <dbReference type="Pfam" id="PF00082"/>
    </source>
</evidence>
<comment type="subcellular location">
    <subcellularLocation>
        <location evidence="1">Secreted</location>
    </subcellularLocation>
</comment>
<dbReference type="PANTHER" id="PTHR10795">
    <property type="entry name" value="PROPROTEIN CONVERTASE SUBTILISIN/KEXIN"/>
    <property type="match status" value="1"/>
</dbReference>
<dbReference type="Pfam" id="PF00082">
    <property type="entry name" value="Peptidase_S8"/>
    <property type="match status" value="1"/>
</dbReference>
<dbReference type="Gene3D" id="3.50.30.30">
    <property type="match status" value="1"/>
</dbReference>
<gene>
    <name evidence="6" type="ORF">FNV43_RR13237</name>
</gene>
<dbReference type="SUPFAM" id="SSF52743">
    <property type="entry name" value="Subtilisin-like"/>
    <property type="match status" value="1"/>
</dbReference>
<organism evidence="6 7">
    <name type="scientific">Rhamnella rubrinervis</name>
    <dbReference type="NCBI Taxonomy" id="2594499"/>
    <lineage>
        <taxon>Eukaryota</taxon>
        <taxon>Viridiplantae</taxon>
        <taxon>Streptophyta</taxon>
        <taxon>Embryophyta</taxon>
        <taxon>Tracheophyta</taxon>
        <taxon>Spermatophyta</taxon>
        <taxon>Magnoliopsida</taxon>
        <taxon>eudicotyledons</taxon>
        <taxon>Gunneridae</taxon>
        <taxon>Pentapetalae</taxon>
        <taxon>rosids</taxon>
        <taxon>fabids</taxon>
        <taxon>Rosales</taxon>
        <taxon>Rhamnaceae</taxon>
        <taxon>rhamnoid group</taxon>
        <taxon>Rhamneae</taxon>
        <taxon>Rhamnella</taxon>
    </lineage>
</organism>
<evidence type="ECO:0000256" key="1">
    <source>
        <dbReference type="ARBA" id="ARBA00004613"/>
    </source>
</evidence>
<comment type="caution">
    <text evidence="6">The sequence shown here is derived from an EMBL/GenBank/DDBJ whole genome shotgun (WGS) entry which is preliminary data.</text>
</comment>
<evidence type="ECO:0000256" key="3">
    <source>
        <dbReference type="ARBA" id="ARBA00022729"/>
    </source>
</evidence>
<protein>
    <recommendedName>
        <fullName evidence="5">Peptidase S8/S53 domain-containing protein</fullName>
    </recommendedName>
</protein>
<comment type="caution">
    <text evidence="4">Lacks conserved residue(s) required for the propagation of feature annotation.</text>
</comment>
<feature type="domain" description="Peptidase S8/S53" evidence="5">
    <location>
        <begin position="52"/>
        <end position="308"/>
    </location>
</feature>
<evidence type="ECO:0000256" key="4">
    <source>
        <dbReference type="PROSITE-ProRule" id="PRU01240"/>
    </source>
</evidence>
<comment type="similarity">
    <text evidence="2 4">Belongs to the peptidase S8 family.</text>
</comment>
<dbReference type="InterPro" id="IPR000209">
    <property type="entry name" value="Peptidase_S8/S53_dom"/>
</dbReference>
<dbReference type="AlphaFoldDB" id="A0A8K0H0P1"/>
<name>A0A8K0H0P1_9ROSA</name>
<evidence type="ECO:0000313" key="7">
    <source>
        <dbReference type="Proteomes" id="UP000796880"/>
    </source>
</evidence>
<proteinExistence type="inferred from homology"/>
<evidence type="ECO:0000256" key="2">
    <source>
        <dbReference type="ARBA" id="ARBA00011073"/>
    </source>
</evidence>
<dbReference type="Gene3D" id="3.40.50.200">
    <property type="entry name" value="Peptidase S8/S53 domain"/>
    <property type="match status" value="1"/>
</dbReference>